<gene>
    <name evidence="1" type="ORF">E0H50_13640</name>
</gene>
<dbReference type="InterPro" id="IPR045754">
    <property type="entry name" value="DUF6182"/>
</dbReference>
<accession>A0A4R0IU14</accession>
<dbReference type="Proteomes" id="UP000292695">
    <property type="component" value="Unassembled WGS sequence"/>
</dbReference>
<evidence type="ECO:0000313" key="1">
    <source>
        <dbReference type="EMBL" id="TCC34928.1"/>
    </source>
</evidence>
<dbReference type="RefSeq" id="WP_165547109.1">
    <property type="nucleotide sequence ID" value="NZ_SJKA01000004.1"/>
</dbReference>
<evidence type="ECO:0000313" key="2">
    <source>
        <dbReference type="Proteomes" id="UP000292695"/>
    </source>
</evidence>
<proteinExistence type="predicted"/>
<keyword evidence="2" id="KW-1185">Reference proteome</keyword>
<reference evidence="1 2" key="1">
    <citation type="submission" date="2019-02" db="EMBL/GenBank/DDBJ databases">
        <title>Kribbella capetownensis sp. nov. and Kribbella speibonae sp. nov., isolated from soil.</title>
        <authorList>
            <person name="Curtis S.M."/>
            <person name="Norton I."/>
            <person name="Everest G.J."/>
            <person name="Meyers P.R."/>
        </authorList>
    </citation>
    <scope>NUCLEOTIDE SEQUENCE [LARGE SCALE GENOMIC DNA]</scope>
    <source>
        <strain evidence="1 2">DSM 27082</strain>
    </source>
</reference>
<protein>
    <submittedName>
        <fullName evidence="1">Uncharacterized protein</fullName>
    </submittedName>
</protein>
<dbReference type="AlphaFoldDB" id="A0A4R0IU14"/>
<comment type="caution">
    <text evidence="1">The sequence shown here is derived from an EMBL/GenBank/DDBJ whole genome shotgun (WGS) entry which is preliminary data.</text>
</comment>
<sequence length="215" mass="23416">MTQAWLKEAYERRVERILALPGDGQQVRAVAVVGEFDLAMFVRSSADFAACVDPDIGMAWQQSFTRTIFLAGDPHNLVERQPAAHLADDGSVAWYGPDRPEAYEGLSRLLRPLSGPTGLGVVAERPEVPLSWSADRSVDLVAVTSEVSLEATVVHINHLVAEAVLTGALNSAGAIKIRTVEQIDAIEGECLAFRVAPRDGNDESLRCFGYLRWSE</sequence>
<organism evidence="1 2">
    <name type="scientific">Kribbella sindirgiensis</name>
    <dbReference type="NCBI Taxonomy" id="1124744"/>
    <lineage>
        <taxon>Bacteria</taxon>
        <taxon>Bacillati</taxon>
        <taxon>Actinomycetota</taxon>
        <taxon>Actinomycetes</taxon>
        <taxon>Propionibacteriales</taxon>
        <taxon>Kribbellaceae</taxon>
        <taxon>Kribbella</taxon>
    </lineage>
</organism>
<dbReference type="Pfam" id="PF19680">
    <property type="entry name" value="DUF6182"/>
    <property type="match status" value="1"/>
</dbReference>
<dbReference type="EMBL" id="SJKA01000004">
    <property type="protein sequence ID" value="TCC34928.1"/>
    <property type="molecule type" value="Genomic_DNA"/>
</dbReference>
<name>A0A4R0IU14_9ACTN</name>